<name>A0ABR3FRP9_9AGAR</name>
<evidence type="ECO:0000256" key="6">
    <source>
        <dbReference type="ARBA" id="ARBA00023002"/>
    </source>
</evidence>
<evidence type="ECO:0000256" key="8">
    <source>
        <dbReference type="ARBA" id="ARBA00023033"/>
    </source>
</evidence>
<dbReference type="InterPro" id="IPR017972">
    <property type="entry name" value="Cyt_P450_CS"/>
</dbReference>
<evidence type="ECO:0000256" key="10">
    <source>
        <dbReference type="SAM" id="SignalP"/>
    </source>
</evidence>
<dbReference type="CDD" id="cd11065">
    <property type="entry name" value="CYP64-like"/>
    <property type="match status" value="1"/>
</dbReference>
<comment type="cofactor">
    <cofactor evidence="1">
        <name>heme</name>
        <dbReference type="ChEBI" id="CHEBI:30413"/>
    </cofactor>
</comment>
<keyword evidence="5 9" id="KW-0479">Metal-binding</keyword>
<accession>A0ABR3FRP9</accession>
<dbReference type="SUPFAM" id="SSF48264">
    <property type="entry name" value="Cytochrome P450"/>
    <property type="match status" value="1"/>
</dbReference>
<dbReference type="InterPro" id="IPR050364">
    <property type="entry name" value="Cytochrome_P450_fung"/>
</dbReference>
<sequence length="504" mass="56543">MGPLVAAVVLIGVSIWLAKKKTNKAPLPPGPPADPLIGHLRIIPQQKMQETFQKWANKYGDIVYLEVLGRKMMILSSPEIAQALLENRGANYSGRPKFTLYEVMGWVPVTTLLQPSDKRFLRHRKMFQQTFGPKECLTFDHDIADEAHLFIKNLTNAAPGTHRNVIQRYTVSIVMRTSYGHRIRSDDDEFMKIADGIGVAMHKSGPPGNTPIDIFPWLQHMPSWFPGTYYMSVAKAEYKNVRKLFDFPVEFVQNRMKTENYEDCFVSQKLQELDGNTDSEGLDDVKGASATVFSAGVDTSYATLVHFALAMILHPECQKRAHEEIISVLGPNALPDLSDRESLPYVEGIVQEVIRWNPVAALGVPHLAIEDDIYEGMFIPKGTLMIPNIRGMGRHEKTYSDPDKFDPTRFLPQPQGRGEPHFAFGFGFGRRACPGRHFASLMLWHAIACILATLELAPAKDEKGDPKVPSLEFTEGLVSEPLPFDFEVHPRSEAAQRLIAHIDA</sequence>
<reference evidence="11 12" key="1">
    <citation type="submission" date="2024-02" db="EMBL/GenBank/DDBJ databases">
        <title>A draft genome for the cacao thread blight pathogen Marasmius crinis-equi.</title>
        <authorList>
            <person name="Cohen S.P."/>
            <person name="Baruah I.K."/>
            <person name="Amoako-Attah I."/>
            <person name="Bukari Y."/>
            <person name="Meinhardt L.W."/>
            <person name="Bailey B.A."/>
        </authorList>
    </citation>
    <scope>NUCLEOTIDE SEQUENCE [LARGE SCALE GENOMIC DNA]</scope>
    <source>
        <strain evidence="11 12">GH-76</strain>
    </source>
</reference>
<gene>
    <name evidence="11" type="ORF">V5O48_003874</name>
</gene>
<keyword evidence="4 9" id="KW-0349">Heme</keyword>
<protein>
    <recommendedName>
        <fullName evidence="13">Cytochrome P450</fullName>
    </recommendedName>
</protein>
<dbReference type="PRINTS" id="PR00463">
    <property type="entry name" value="EP450I"/>
</dbReference>
<keyword evidence="6 9" id="KW-0560">Oxidoreductase</keyword>
<evidence type="ECO:0000313" key="11">
    <source>
        <dbReference type="EMBL" id="KAL0578131.1"/>
    </source>
</evidence>
<dbReference type="EMBL" id="JBAHYK010000118">
    <property type="protein sequence ID" value="KAL0578131.1"/>
    <property type="molecule type" value="Genomic_DNA"/>
</dbReference>
<evidence type="ECO:0000256" key="1">
    <source>
        <dbReference type="ARBA" id="ARBA00001971"/>
    </source>
</evidence>
<dbReference type="InterPro" id="IPR001128">
    <property type="entry name" value="Cyt_P450"/>
</dbReference>
<keyword evidence="8 9" id="KW-0503">Monooxygenase</keyword>
<dbReference type="Pfam" id="PF00067">
    <property type="entry name" value="p450"/>
    <property type="match status" value="1"/>
</dbReference>
<dbReference type="InterPro" id="IPR036396">
    <property type="entry name" value="Cyt_P450_sf"/>
</dbReference>
<organism evidence="11 12">
    <name type="scientific">Marasmius crinis-equi</name>
    <dbReference type="NCBI Taxonomy" id="585013"/>
    <lineage>
        <taxon>Eukaryota</taxon>
        <taxon>Fungi</taxon>
        <taxon>Dikarya</taxon>
        <taxon>Basidiomycota</taxon>
        <taxon>Agaricomycotina</taxon>
        <taxon>Agaricomycetes</taxon>
        <taxon>Agaricomycetidae</taxon>
        <taxon>Agaricales</taxon>
        <taxon>Marasmiineae</taxon>
        <taxon>Marasmiaceae</taxon>
        <taxon>Marasmius</taxon>
    </lineage>
</organism>
<evidence type="ECO:0008006" key="13">
    <source>
        <dbReference type="Google" id="ProtNLM"/>
    </source>
</evidence>
<feature type="chain" id="PRO_5046381682" description="Cytochrome P450" evidence="10">
    <location>
        <begin position="19"/>
        <end position="504"/>
    </location>
</feature>
<dbReference type="PANTHER" id="PTHR46300">
    <property type="entry name" value="P450, PUTATIVE (EUROFUNG)-RELATED-RELATED"/>
    <property type="match status" value="1"/>
</dbReference>
<evidence type="ECO:0000256" key="5">
    <source>
        <dbReference type="ARBA" id="ARBA00022723"/>
    </source>
</evidence>
<dbReference type="Gene3D" id="1.10.630.10">
    <property type="entry name" value="Cytochrome P450"/>
    <property type="match status" value="1"/>
</dbReference>
<comment type="caution">
    <text evidence="11">The sequence shown here is derived from an EMBL/GenBank/DDBJ whole genome shotgun (WGS) entry which is preliminary data.</text>
</comment>
<evidence type="ECO:0000256" key="3">
    <source>
        <dbReference type="ARBA" id="ARBA00010617"/>
    </source>
</evidence>
<dbReference type="Proteomes" id="UP001465976">
    <property type="component" value="Unassembled WGS sequence"/>
</dbReference>
<comment type="similarity">
    <text evidence="3 9">Belongs to the cytochrome P450 family.</text>
</comment>
<evidence type="ECO:0000313" key="12">
    <source>
        <dbReference type="Proteomes" id="UP001465976"/>
    </source>
</evidence>
<comment type="pathway">
    <text evidence="2">Secondary metabolite biosynthesis.</text>
</comment>
<dbReference type="PANTHER" id="PTHR46300:SF5">
    <property type="entry name" value="CYTOCHROME P450"/>
    <property type="match status" value="1"/>
</dbReference>
<evidence type="ECO:0000256" key="2">
    <source>
        <dbReference type="ARBA" id="ARBA00005179"/>
    </source>
</evidence>
<feature type="signal peptide" evidence="10">
    <location>
        <begin position="1"/>
        <end position="18"/>
    </location>
</feature>
<dbReference type="PROSITE" id="PS00086">
    <property type="entry name" value="CYTOCHROME_P450"/>
    <property type="match status" value="1"/>
</dbReference>
<dbReference type="PRINTS" id="PR00385">
    <property type="entry name" value="P450"/>
</dbReference>
<evidence type="ECO:0000256" key="7">
    <source>
        <dbReference type="ARBA" id="ARBA00023004"/>
    </source>
</evidence>
<evidence type="ECO:0000256" key="4">
    <source>
        <dbReference type="ARBA" id="ARBA00022617"/>
    </source>
</evidence>
<keyword evidence="10" id="KW-0732">Signal</keyword>
<evidence type="ECO:0000256" key="9">
    <source>
        <dbReference type="RuleBase" id="RU000461"/>
    </source>
</evidence>
<proteinExistence type="inferred from homology"/>
<keyword evidence="7 9" id="KW-0408">Iron</keyword>
<dbReference type="InterPro" id="IPR002401">
    <property type="entry name" value="Cyt_P450_E_grp-I"/>
</dbReference>
<keyword evidence="12" id="KW-1185">Reference proteome</keyword>